<evidence type="ECO:0000313" key="3">
    <source>
        <dbReference type="EMBL" id="KRM33210.1"/>
    </source>
</evidence>
<evidence type="ECO:0000256" key="1">
    <source>
        <dbReference type="SAM" id="Phobius"/>
    </source>
</evidence>
<dbReference type="Pfam" id="PF07853">
    <property type="entry name" value="DUF1648"/>
    <property type="match status" value="1"/>
</dbReference>
<keyword evidence="1" id="KW-1133">Transmembrane helix</keyword>
<protein>
    <recommendedName>
        <fullName evidence="2">DUF1648 domain-containing protein</fullName>
    </recommendedName>
</protein>
<dbReference type="InterPro" id="IPR012867">
    <property type="entry name" value="DUF1648"/>
</dbReference>
<gene>
    <name evidence="3" type="ORF">FC83_GL003293</name>
</gene>
<accession>A0A0R1XSS2</accession>
<keyword evidence="1" id="KW-0812">Transmembrane</keyword>
<evidence type="ECO:0000259" key="2">
    <source>
        <dbReference type="Pfam" id="PF07853"/>
    </source>
</evidence>
<dbReference type="PATRIC" id="fig|1423734.3.peg.3345"/>
<dbReference type="STRING" id="1423734.FC83_GL003293"/>
<evidence type="ECO:0000313" key="4">
    <source>
        <dbReference type="Proteomes" id="UP000051236"/>
    </source>
</evidence>
<name>A0A0R1XSS2_9LACO</name>
<keyword evidence="1" id="KW-0472">Membrane</keyword>
<feature type="transmembrane region" description="Helical" evidence="1">
    <location>
        <begin position="109"/>
        <end position="129"/>
    </location>
</feature>
<dbReference type="AlphaFoldDB" id="A0A0R1XSS2"/>
<feature type="transmembrane region" description="Helical" evidence="1">
    <location>
        <begin position="69"/>
        <end position="89"/>
    </location>
</feature>
<dbReference type="EMBL" id="AZGA01000057">
    <property type="protein sequence ID" value="KRM33210.1"/>
    <property type="molecule type" value="Genomic_DNA"/>
</dbReference>
<comment type="caution">
    <text evidence="3">The sequence shown here is derived from an EMBL/GenBank/DDBJ whole genome shotgun (WGS) entry which is preliminary data.</text>
</comment>
<dbReference type="Proteomes" id="UP000051236">
    <property type="component" value="Unassembled WGS sequence"/>
</dbReference>
<proteinExistence type="predicted"/>
<feature type="domain" description="DUF1648" evidence="2">
    <location>
        <begin position="79"/>
        <end position="122"/>
    </location>
</feature>
<feature type="transmembrane region" description="Helical" evidence="1">
    <location>
        <begin position="150"/>
        <end position="171"/>
    </location>
</feature>
<keyword evidence="4" id="KW-1185">Reference proteome</keyword>
<organism evidence="3 4">
    <name type="scientific">Agrilactobacillus composti DSM 18527 = JCM 14202</name>
    <dbReference type="NCBI Taxonomy" id="1423734"/>
    <lineage>
        <taxon>Bacteria</taxon>
        <taxon>Bacillati</taxon>
        <taxon>Bacillota</taxon>
        <taxon>Bacilli</taxon>
        <taxon>Lactobacillales</taxon>
        <taxon>Lactobacillaceae</taxon>
        <taxon>Agrilactobacillus</taxon>
    </lineage>
</organism>
<sequence length="172" mass="19607">MILAQLPLQQHRFVRYRSVNPLYYQDSAGVQARQTKDLTYQNYFKFQTNKALIQKVWRMYVWLDRLTRFTRWVGLLLGVVEVIVFLVAYPNLPATIPTHMSGGGHVDGYGPKITLITLPLIVIVVSFLCQEKFIDNQIPPFTSTNAGTKLLMIGLVVAVAVVSLRFFSLIVF</sequence>
<reference evidence="3 4" key="1">
    <citation type="journal article" date="2015" name="Genome Announc.">
        <title>Expanding the biotechnology potential of lactobacilli through comparative genomics of 213 strains and associated genera.</title>
        <authorList>
            <person name="Sun Z."/>
            <person name="Harris H.M."/>
            <person name="McCann A."/>
            <person name="Guo C."/>
            <person name="Argimon S."/>
            <person name="Zhang W."/>
            <person name="Yang X."/>
            <person name="Jeffery I.B."/>
            <person name="Cooney J.C."/>
            <person name="Kagawa T.F."/>
            <person name="Liu W."/>
            <person name="Song Y."/>
            <person name="Salvetti E."/>
            <person name="Wrobel A."/>
            <person name="Rasinkangas P."/>
            <person name="Parkhill J."/>
            <person name="Rea M.C."/>
            <person name="O'Sullivan O."/>
            <person name="Ritari J."/>
            <person name="Douillard F.P."/>
            <person name="Paul Ross R."/>
            <person name="Yang R."/>
            <person name="Briner A.E."/>
            <person name="Felis G.E."/>
            <person name="de Vos W.M."/>
            <person name="Barrangou R."/>
            <person name="Klaenhammer T.R."/>
            <person name="Caufield P.W."/>
            <person name="Cui Y."/>
            <person name="Zhang H."/>
            <person name="O'Toole P.W."/>
        </authorList>
    </citation>
    <scope>NUCLEOTIDE SEQUENCE [LARGE SCALE GENOMIC DNA]</scope>
    <source>
        <strain evidence="3 4">DSM 18527</strain>
    </source>
</reference>